<dbReference type="InterPro" id="IPR019861">
    <property type="entry name" value="PorP/SprF_Bacteroidetes"/>
</dbReference>
<accession>A0ABR9AFW4</accession>
<sequence>MKKIFILLIIILPLSLVRVSAQSRKYISHFSSFQSYYNPSLVGLEGSSAKSVVRNQWNGIQGAPKTVFGSVEGDFSQINGVDSVGAIGQNAIGVAIMYDKHGPFTETELLLNYTSRIQLSEKHHLGLGAGIKYMNTELDGNALTPEQSDDPSLAKYMGGFAEMKYFDFNVGISLIHKNYYVGYSMQNVASGKISSGDDFYAKRPPIYNLQAGFRGTVSENVGLVGNVLYRLQEDLPYNAEFNFKALFMDKVWLGVGHRVDYSTSLQTGFVMDRFSVGYIYEVSTRSQAKMYGSTHEFMASIRLFNKTDKGIFGMW</sequence>
<name>A0ABR9AFW4_9BACT</name>
<evidence type="ECO:0000313" key="1">
    <source>
        <dbReference type="EMBL" id="MBD8487612.1"/>
    </source>
</evidence>
<gene>
    <name evidence="1" type="ORF">IFO69_02515</name>
</gene>
<evidence type="ECO:0000313" key="2">
    <source>
        <dbReference type="Proteomes" id="UP000647133"/>
    </source>
</evidence>
<reference evidence="1 2" key="1">
    <citation type="submission" date="2020-09" db="EMBL/GenBank/DDBJ databases">
        <title>Echinicola sp. CAU 1574 isolated from sand of Sido Beach.</title>
        <authorList>
            <person name="Kim W."/>
        </authorList>
    </citation>
    <scope>NUCLEOTIDE SEQUENCE [LARGE SCALE GENOMIC DNA]</scope>
    <source>
        <strain evidence="1 2">CAU 1574</strain>
    </source>
</reference>
<organism evidence="1 2">
    <name type="scientific">Echinicola arenosa</name>
    <dbReference type="NCBI Taxonomy" id="2774144"/>
    <lineage>
        <taxon>Bacteria</taxon>
        <taxon>Pseudomonadati</taxon>
        <taxon>Bacteroidota</taxon>
        <taxon>Cytophagia</taxon>
        <taxon>Cytophagales</taxon>
        <taxon>Cyclobacteriaceae</taxon>
        <taxon>Echinicola</taxon>
    </lineage>
</organism>
<dbReference type="Pfam" id="PF11751">
    <property type="entry name" value="PorP_SprF"/>
    <property type="match status" value="1"/>
</dbReference>
<dbReference type="EMBL" id="JACYTQ010000001">
    <property type="protein sequence ID" value="MBD8487612.1"/>
    <property type="molecule type" value="Genomic_DNA"/>
</dbReference>
<protein>
    <submittedName>
        <fullName evidence="1">Type IX secretion system membrane protein PorP/SprF</fullName>
    </submittedName>
</protein>
<comment type="caution">
    <text evidence="1">The sequence shown here is derived from an EMBL/GenBank/DDBJ whole genome shotgun (WGS) entry which is preliminary data.</text>
</comment>
<dbReference type="NCBIfam" id="TIGR03519">
    <property type="entry name" value="T9SS_PorP_fam"/>
    <property type="match status" value="1"/>
</dbReference>
<dbReference type="Proteomes" id="UP000647133">
    <property type="component" value="Unassembled WGS sequence"/>
</dbReference>
<keyword evidence="2" id="KW-1185">Reference proteome</keyword>
<dbReference type="RefSeq" id="WP_192007774.1">
    <property type="nucleotide sequence ID" value="NZ_JACYTQ010000001.1"/>
</dbReference>
<proteinExistence type="predicted"/>